<organism evidence="2 3">
    <name type="scientific">Mycolicibacterium insubricum</name>
    <dbReference type="NCBI Taxonomy" id="444597"/>
    <lineage>
        <taxon>Bacteria</taxon>
        <taxon>Bacillati</taxon>
        <taxon>Actinomycetota</taxon>
        <taxon>Actinomycetes</taxon>
        <taxon>Mycobacteriales</taxon>
        <taxon>Mycobacteriaceae</taxon>
        <taxon>Mycolicibacterium</taxon>
    </lineage>
</organism>
<evidence type="ECO:0000313" key="2">
    <source>
        <dbReference type="EMBL" id="ORA73359.1"/>
    </source>
</evidence>
<dbReference type="OrthoDB" id="4382032at2"/>
<accession>A0A1X0DMI4</accession>
<sequence>MRTAPLLIVPLAAAGVLLSGCSKDDNTGAYLSSVRSAGIGFSSDSEAIAQGRKACDSLASGTSYMTVVDNVSGAGDKAKQAMVVGFAIGTLCPDQRSKLTAG</sequence>
<reference evidence="2 3" key="1">
    <citation type="submission" date="2016-12" db="EMBL/GenBank/DDBJ databases">
        <title>The new phylogeny of genus Mycobacterium.</title>
        <authorList>
            <person name="Tortoli E."/>
            <person name="Trovato A."/>
            <person name="Cirillo D.M."/>
        </authorList>
    </citation>
    <scope>NUCLEOTIDE SEQUENCE [LARGE SCALE GENOMIC DNA]</scope>
    <source>
        <strain evidence="2 3">DSM 45130</strain>
    </source>
</reference>
<gene>
    <name evidence="2" type="ORF">BST26_02875</name>
</gene>
<dbReference type="EMBL" id="MVHS01000004">
    <property type="protein sequence ID" value="ORA73359.1"/>
    <property type="molecule type" value="Genomic_DNA"/>
</dbReference>
<dbReference type="Pfam" id="PF05305">
    <property type="entry name" value="DUF732"/>
    <property type="match status" value="1"/>
</dbReference>
<keyword evidence="3" id="KW-1185">Reference proteome</keyword>
<evidence type="ECO:0000313" key="3">
    <source>
        <dbReference type="Proteomes" id="UP000192801"/>
    </source>
</evidence>
<dbReference type="InterPro" id="IPR007969">
    <property type="entry name" value="DUF732"/>
</dbReference>
<dbReference type="RefSeq" id="WP_083029263.1">
    <property type="nucleotide sequence ID" value="NZ_AP022618.1"/>
</dbReference>
<dbReference type="AlphaFoldDB" id="A0A1X0DMI4"/>
<name>A0A1X0DMI4_9MYCO</name>
<proteinExistence type="predicted"/>
<feature type="domain" description="DUF732" evidence="1">
    <location>
        <begin position="27"/>
        <end position="94"/>
    </location>
</feature>
<evidence type="ECO:0000259" key="1">
    <source>
        <dbReference type="Pfam" id="PF05305"/>
    </source>
</evidence>
<comment type="caution">
    <text evidence="2">The sequence shown here is derived from an EMBL/GenBank/DDBJ whole genome shotgun (WGS) entry which is preliminary data.</text>
</comment>
<dbReference type="Proteomes" id="UP000192801">
    <property type="component" value="Unassembled WGS sequence"/>
</dbReference>
<dbReference type="PROSITE" id="PS51257">
    <property type="entry name" value="PROKAR_LIPOPROTEIN"/>
    <property type="match status" value="1"/>
</dbReference>
<protein>
    <recommendedName>
        <fullName evidence="1">DUF732 domain-containing protein</fullName>
    </recommendedName>
</protein>